<dbReference type="OrthoDB" id="3256296at2759"/>
<dbReference type="Proteomes" id="UP000772434">
    <property type="component" value="Unassembled WGS sequence"/>
</dbReference>
<dbReference type="InterPro" id="IPR046496">
    <property type="entry name" value="DUF6589"/>
</dbReference>
<reference evidence="2" key="1">
    <citation type="submission" date="2020-11" db="EMBL/GenBank/DDBJ databases">
        <authorList>
            <consortium name="DOE Joint Genome Institute"/>
            <person name="Ahrendt S."/>
            <person name="Riley R."/>
            <person name="Andreopoulos W."/>
            <person name="Labutti K."/>
            <person name="Pangilinan J."/>
            <person name="Ruiz-Duenas F.J."/>
            <person name="Barrasa J.M."/>
            <person name="Sanchez-Garcia M."/>
            <person name="Camarero S."/>
            <person name="Miyauchi S."/>
            <person name="Serrano A."/>
            <person name="Linde D."/>
            <person name="Babiker R."/>
            <person name="Drula E."/>
            <person name="Ayuso-Fernandez I."/>
            <person name="Pacheco R."/>
            <person name="Padilla G."/>
            <person name="Ferreira P."/>
            <person name="Barriuso J."/>
            <person name="Kellner H."/>
            <person name="Castanera R."/>
            <person name="Alfaro M."/>
            <person name="Ramirez L."/>
            <person name="Pisabarro A.G."/>
            <person name="Kuo A."/>
            <person name="Tritt A."/>
            <person name="Lipzen A."/>
            <person name="He G."/>
            <person name="Yan M."/>
            <person name="Ng V."/>
            <person name="Cullen D."/>
            <person name="Martin F."/>
            <person name="Rosso M.-N."/>
            <person name="Henrissat B."/>
            <person name="Hibbett D."/>
            <person name="Martinez A.T."/>
            <person name="Grigoriev I.V."/>
        </authorList>
    </citation>
    <scope>NUCLEOTIDE SEQUENCE</scope>
    <source>
        <strain evidence="2">AH 40177</strain>
    </source>
</reference>
<sequence>MSSDEDMDISDNDMEIGMILTIPISPSEATQFASQESYSWLQSLPASQSQIAGGIEAERTKVKDVNLLKVENILNVISCEAWTIGEFLYFFSHAKDENGVNITGHSSKHGRTLGIFLSGRSNYTPARIIEEWIQHPLGIPNKEDAEYQYMFSVLKPYEDIGHAHPALTSFVAQLVEEHLLTSPIALVSPDGGLRHASGIQSSGIGDQKFGAETLHSAQDILRMGHPLLWHYCILVATPKQRNRLSHAKNASNDTHTVSRNYRPPETYVKADQLAILKIASSDDESGVLRFNNMQKQVKAWFEHIVHETHMLIGCARTYCRGEGLTKDVLSLIKKREWLEKNLCAKLMFGELWDLVDHKFLSDVLPLEWLAILFDYMGDIPDFQTYSVQLQGLYHQIGTKQKVSPQKTQIYLLKSNGYNETGTEEHLKALIDFLTQLGQSPGLGSYAKCLVLAGGTD</sequence>
<evidence type="ECO:0000259" key="1">
    <source>
        <dbReference type="Pfam" id="PF20231"/>
    </source>
</evidence>
<protein>
    <recommendedName>
        <fullName evidence="1">DUF6589 domain-containing protein</fullName>
    </recommendedName>
</protein>
<evidence type="ECO:0000313" key="2">
    <source>
        <dbReference type="EMBL" id="KAF9064682.1"/>
    </source>
</evidence>
<organism evidence="2 3">
    <name type="scientific">Rhodocollybia butyracea</name>
    <dbReference type="NCBI Taxonomy" id="206335"/>
    <lineage>
        <taxon>Eukaryota</taxon>
        <taxon>Fungi</taxon>
        <taxon>Dikarya</taxon>
        <taxon>Basidiomycota</taxon>
        <taxon>Agaricomycotina</taxon>
        <taxon>Agaricomycetes</taxon>
        <taxon>Agaricomycetidae</taxon>
        <taxon>Agaricales</taxon>
        <taxon>Marasmiineae</taxon>
        <taxon>Omphalotaceae</taxon>
        <taxon>Rhodocollybia</taxon>
    </lineage>
</organism>
<accession>A0A9P5U3K2</accession>
<feature type="domain" description="DUF6589" evidence="1">
    <location>
        <begin position="344"/>
        <end position="454"/>
    </location>
</feature>
<evidence type="ECO:0000313" key="3">
    <source>
        <dbReference type="Proteomes" id="UP000772434"/>
    </source>
</evidence>
<comment type="caution">
    <text evidence="2">The sequence shown here is derived from an EMBL/GenBank/DDBJ whole genome shotgun (WGS) entry which is preliminary data.</text>
</comment>
<name>A0A9P5U3K2_9AGAR</name>
<dbReference type="EMBL" id="JADNRY010000118">
    <property type="protein sequence ID" value="KAF9064682.1"/>
    <property type="molecule type" value="Genomic_DNA"/>
</dbReference>
<gene>
    <name evidence="2" type="ORF">BDP27DRAFT_1425613</name>
</gene>
<keyword evidence="3" id="KW-1185">Reference proteome</keyword>
<dbReference type="AlphaFoldDB" id="A0A9P5U3K2"/>
<proteinExistence type="predicted"/>
<dbReference type="Pfam" id="PF20231">
    <property type="entry name" value="DUF6589"/>
    <property type="match status" value="1"/>
</dbReference>